<evidence type="ECO:0000256" key="1">
    <source>
        <dbReference type="SAM" id="MobiDB-lite"/>
    </source>
</evidence>
<feature type="region of interest" description="Disordered" evidence="1">
    <location>
        <begin position="56"/>
        <end position="81"/>
    </location>
</feature>
<reference evidence="2 3" key="1">
    <citation type="submission" date="2014-06" db="EMBL/GenBank/DDBJ databases">
        <title>Evolutionary Origins and Diversification of the Mycorrhizal Mutualists.</title>
        <authorList>
            <consortium name="DOE Joint Genome Institute"/>
            <consortium name="Mycorrhizal Genomics Consortium"/>
            <person name="Kohler A."/>
            <person name="Kuo A."/>
            <person name="Nagy L.G."/>
            <person name="Floudas D."/>
            <person name="Copeland A."/>
            <person name="Barry K.W."/>
            <person name="Cichocki N."/>
            <person name="Veneault-Fourrey C."/>
            <person name="LaButti K."/>
            <person name="Lindquist E.A."/>
            <person name="Lipzen A."/>
            <person name="Lundell T."/>
            <person name="Morin E."/>
            <person name="Murat C."/>
            <person name="Riley R."/>
            <person name="Ohm R."/>
            <person name="Sun H."/>
            <person name="Tunlid A."/>
            <person name="Henrissat B."/>
            <person name="Grigoriev I.V."/>
            <person name="Hibbett D.S."/>
            <person name="Martin F."/>
        </authorList>
    </citation>
    <scope>NUCLEOTIDE SEQUENCE [LARGE SCALE GENOMIC DNA]</scope>
    <source>
        <strain evidence="2 3">SS14</strain>
    </source>
</reference>
<protein>
    <submittedName>
        <fullName evidence="2">Uncharacterized protein</fullName>
    </submittedName>
</protein>
<proteinExistence type="predicted"/>
<sequence>VQLIGSSPLLPPPTYSKDDPNISKGKTPEDKGARPCRHCGSSKHWDNDCCHARSGTRNTPALLASPTEEYLQAQREYEEAY</sequence>
<organism evidence="2 3">
    <name type="scientific">Sphaerobolus stellatus (strain SS14)</name>
    <dbReference type="NCBI Taxonomy" id="990650"/>
    <lineage>
        <taxon>Eukaryota</taxon>
        <taxon>Fungi</taxon>
        <taxon>Dikarya</taxon>
        <taxon>Basidiomycota</taxon>
        <taxon>Agaricomycotina</taxon>
        <taxon>Agaricomycetes</taxon>
        <taxon>Phallomycetidae</taxon>
        <taxon>Geastrales</taxon>
        <taxon>Sphaerobolaceae</taxon>
        <taxon>Sphaerobolus</taxon>
    </lineage>
</organism>
<gene>
    <name evidence="2" type="ORF">M422DRAFT_80159</name>
</gene>
<feature type="region of interest" description="Disordered" evidence="1">
    <location>
        <begin position="1"/>
        <end position="43"/>
    </location>
</feature>
<feature type="non-terminal residue" evidence="2">
    <location>
        <position position="81"/>
    </location>
</feature>
<dbReference type="AlphaFoldDB" id="A0A0C9VTZ5"/>
<keyword evidence="3" id="KW-1185">Reference proteome</keyword>
<feature type="non-terminal residue" evidence="2">
    <location>
        <position position="1"/>
    </location>
</feature>
<evidence type="ECO:0000313" key="3">
    <source>
        <dbReference type="Proteomes" id="UP000054279"/>
    </source>
</evidence>
<feature type="compositionally biased region" description="Basic and acidic residues" evidence="1">
    <location>
        <begin position="16"/>
        <end position="33"/>
    </location>
</feature>
<dbReference type="OrthoDB" id="3203159at2759"/>
<accession>A0A0C9VTZ5</accession>
<dbReference type="EMBL" id="KN837135">
    <property type="protein sequence ID" value="KIJ41646.1"/>
    <property type="molecule type" value="Genomic_DNA"/>
</dbReference>
<evidence type="ECO:0000313" key="2">
    <source>
        <dbReference type="EMBL" id="KIJ41646.1"/>
    </source>
</evidence>
<dbReference type="Proteomes" id="UP000054279">
    <property type="component" value="Unassembled WGS sequence"/>
</dbReference>
<dbReference type="HOGENOM" id="CLU_2518855_0_0_1"/>
<name>A0A0C9VTZ5_SPHS4</name>